<evidence type="ECO:0000313" key="2">
    <source>
        <dbReference type="Proteomes" id="UP001565368"/>
    </source>
</evidence>
<comment type="caution">
    <text evidence="1">The sequence shown here is derived from an EMBL/GenBank/DDBJ whole genome shotgun (WGS) entry which is preliminary data.</text>
</comment>
<keyword evidence="2" id="KW-1185">Reference proteome</keyword>
<evidence type="ECO:0000313" key="1">
    <source>
        <dbReference type="EMBL" id="KAL1405639.1"/>
    </source>
</evidence>
<dbReference type="RefSeq" id="XP_069205583.1">
    <property type="nucleotide sequence ID" value="XM_069357646.1"/>
</dbReference>
<name>A0ABR3PT75_9TREE</name>
<dbReference type="InterPro" id="IPR021607">
    <property type="entry name" value="DUF3224"/>
</dbReference>
<sequence length="144" mass="14996">MAPVSFTAKSFCRGGAPTPLSVNGQKPAGAGVLFYDFSRRLEGEAQGEATAAFVAASHASNPASNTAAGILYFEGTLLGKKGWFSATLTGVLDFPRIESKFEIIEAATGGELAGLKGSGYYIIGEMDPDGDDEGNDLHFDVELP</sequence>
<dbReference type="GeneID" id="95990321"/>
<dbReference type="Proteomes" id="UP001565368">
    <property type="component" value="Unassembled WGS sequence"/>
</dbReference>
<dbReference type="Gene3D" id="2.40.350.10">
    <property type="entry name" value="SO1590-like"/>
    <property type="match status" value="1"/>
</dbReference>
<dbReference type="Pfam" id="PF11528">
    <property type="entry name" value="DUF3224"/>
    <property type="match status" value="1"/>
</dbReference>
<reference evidence="1 2" key="1">
    <citation type="submission" date="2023-08" db="EMBL/GenBank/DDBJ databases">
        <title>Annotated Genome Sequence of Vanrija albida AlHP1.</title>
        <authorList>
            <person name="Herzog R."/>
        </authorList>
    </citation>
    <scope>NUCLEOTIDE SEQUENCE [LARGE SCALE GENOMIC DNA]</scope>
    <source>
        <strain evidence="1 2">AlHP1</strain>
    </source>
</reference>
<protein>
    <recommendedName>
        <fullName evidence="3">Dirigent protein</fullName>
    </recommendedName>
</protein>
<proteinExistence type="predicted"/>
<dbReference type="EMBL" id="JBBXJM010000007">
    <property type="protein sequence ID" value="KAL1405639.1"/>
    <property type="molecule type" value="Genomic_DNA"/>
</dbReference>
<accession>A0ABR3PT75</accession>
<evidence type="ECO:0008006" key="3">
    <source>
        <dbReference type="Google" id="ProtNLM"/>
    </source>
</evidence>
<dbReference type="SUPFAM" id="SSF159238">
    <property type="entry name" value="SO1590-like"/>
    <property type="match status" value="1"/>
</dbReference>
<dbReference type="InterPro" id="IPR023159">
    <property type="entry name" value="SO1590-like_sf"/>
</dbReference>
<gene>
    <name evidence="1" type="ORF">Q8F55_009278</name>
</gene>
<organism evidence="1 2">
    <name type="scientific">Vanrija albida</name>
    <dbReference type="NCBI Taxonomy" id="181172"/>
    <lineage>
        <taxon>Eukaryota</taxon>
        <taxon>Fungi</taxon>
        <taxon>Dikarya</taxon>
        <taxon>Basidiomycota</taxon>
        <taxon>Agaricomycotina</taxon>
        <taxon>Tremellomycetes</taxon>
        <taxon>Trichosporonales</taxon>
        <taxon>Trichosporonaceae</taxon>
        <taxon>Vanrija</taxon>
    </lineage>
</organism>